<reference evidence="3" key="2">
    <citation type="submission" date="2013-12" db="EMBL/GenBank/DDBJ databases">
        <authorList>
            <person name="Yu Y."/>
            <person name="Lee S."/>
            <person name="de Baynast K."/>
            <person name="Wissotski M."/>
            <person name="Liu L."/>
            <person name="Talag J."/>
            <person name="Goicoechea J."/>
            <person name="Angelova A."/>
            <person name="Jetty R."/>
            <person name="Kudrna D."/>
            <person name="Golser W."/>
            <person name="Rivera L."/>
            <person name="Zhang J."/>
            <person name="Wing R."/>
        </authorList>
    </citation>
    <scope>NUCLEOTIDE SEQUENCE</scope>
</reference>
<protein>
    <recommendedName>
        <fullName evidence="1">KIB1-4 beta-propeller domain-containing protein</fullName>
    </recommendedName>
</protein>
<evidence type="ECO:0000313" key="3">
    <source>
        <dbReference type="Proteomes" id="UP000032180"/>
    </source>
</evidence>
<dbReference type="Pfam" id="PF03478">
    <property type="entry name" value="Beta-prop_KIB1-4"/>
    <property type="match status" value="1"/>
</dbReference>
<evidence type="ECO:0000313" key="2">
    <source>
        <dbReference type="EnsemblPlants" id="LPERR04G01580.1"/>
    </source>
</evidence>
<evidence type="ECO:0000259" key="1">
    <source>
        <dbReference type="Pfam" id="PF03478"/>
    </source>
</evidence>
<organism evidence="2 3">
    <name type="scientific">Leersia perrieri</name>
    <dbReference type="NCBI Taxonomy" id="77586"/>
    <lineage>
        <taxon>Eukaryota</taxon>
        <taxon>Viridiplantae</taxon>
        <taxon>Streptophyta</taxon>
        <taxon>Embryophyta</taxon>
        <taxon>Tracheophyta</taxon>
        <taxon>Spermatophyta</taxon>
        <taxon>Magnoliopsida</taxon>
        <taxon>Liliopsida</taxon>
        <taxon>Poales</taxon>
        <taxon>Poaceae</taxon>
        <taxon>BOP clade</taxon>
        <taxon>Oryzoideae</taxon>
        <taxon>Oryzeae</taxon>
        <taxon>Oryzinae</taxon>
        <taxon>Leersia</taxon>
    </lineage>
</organism>
<proteinExistence type="predicted"/>
<dbReference type="Gramene" id="LPERR04G01580.1">
    <property type="protein sequence ID" value="LPERR04G01580.1"/>
    <property type="gene ID" value="LPERR04G01580"/>
</dbReference>
<sequence length="70" mass="7513">MSRAILLSHQKVCGKVGGWVALMDETASVAVLNPFTNSHIMLPPARKHVVAASSETMVMVDGKYAVQNAF</sequence>
<dbReference type="EnsemblPlants" id="LPERR04G01580.1">
    <property type="protein sequence ID" value="LPERR04G01580.1"/>
    <property type="gene ID" value="LPERR04G01580"/>
</dbReference>
<keyword evidence="3" id="KW-1185">Reference proteome</keyword>
<reference evidence="2" key="3">
    <citation type="submission" date="2015-04" db="UniProtKB">
        <authorList>
            <consortium name="EnsemblPlants"/>
        </authorList>
    </citation>
    <scope>IDENTIFICATION</scope>
</reference>
<name>A0A0D9W288_9ORYZ</name>
<dbReference type="AlphaFoldDB" id="A0A0D9W288"/>
<dbReference type="HOGENOM" id="CLU_2761441_0_0_1"/>
<reference evidence="2 3" key="1">
    <citation type="submission" date="2012-08" db="EMBL/GenBank/DDBJ databases">
        <title>Oryza genome evolution.</title>
        <authorList>
            <person name="Wing R.A."/>
        </authorList>
    </citation>
    <scope>NUCLEOTIDE SEQUENCE</scope>
</reference>
<dbReference type="InterPro" id="IPR005174">
    <property type="entry name" value="KIB1-4_b-propeller"/>
</dbReference>
<dbReference type="Proteomes" id="UP000032180">
    <property type="component" value="Chromosome 4"/>
</dbReference>
<accession>A0A0D9W288</accession>
<feature type="domain" description="KIB1-4 beta-propeller" evidence="1">
    <location>
        <begin position="8"/>
        <end position="49"/>
    </location>
</feature>